<reference evidence="6" key="1">
    <citation type="submission" date="2021-01" db="EMBL/GenBank/DDBJ databases">
        <authorList>
            <person name="Kaushik A."/>
        </authorList>
    </citation>
    <scope>NUCLEOTIDE SEQUENCE</scope>
    <source>
        <strain evidence="6">Type strain: AG8-Rh-89/</strain>
    </source>
</reference>
<keyword evidence="3" id="KW-0645">Protease</keyword>
<evidence type="ECO:0000256" key="2">
    <source>
        <dbReference type="ARBA" id="ARBA00022703"/>
    </source>
</evidence>
<keyword evidence="2" id="KW-0053">Apoptosis</keyword>
<evidence type="ECO:0000256" key="4">
    <source>
        <dbReference type="SAM" id="MobiDB-lite"/>
    </source>
</evidence>
<feature type="region of interest" description="Disordered" evidence="4">
    <location>
        <begin position="1"/>
        <end position="22"/>
    </location>
</feature>
<gene>
    <name evidence="6" type="ORF">RDB_LOCUS128461</name>
</gene>
<dbReference type="InterPro" id="IPR050452">
    <property type="entry name" value="Metacaspase"/>
</dbReference>
<dbReference type="EMBL" id="CAJMWZ010006930">
    <property type="protein sequence ID" value="CAE6529316.1"/>
    <property type="molecule type" value="Genomic_DNA"/>
</dbReference>
<dbReference type="GO" id="GO:0006915">
    <property type="term" value="P:apoptotic process"/>
    <property type="evidence" value="ECO:0007669"/>
    <property type="project" value="UniProtKB-KW"/>
</dbReference>
<dbReference type="PANTHER" id="PTHR48104:SF30">
    <property type="entry name" value="METACASPASE-1"/>
    <property type="match status" value="1"/>
</dbReference>
<keyword evidence="3" id="KW-0788">Thiol protease</keyword>
<proteinExistence type="inferred from homology"/>
<dbReference type="Gene3D" id="3.40.50.12660">
    <property type="match status" value="1"/>
</dbReference>
<dbReference type="PANTHER" id="PTHR48104">
    <property type="entry name" value="METACASPASE-4"/>
    <property type="match status" value="1"/>
</dbReference>
<accession>A0A8H3DJS8</accession>
<dbReference type="Proteomes" id="UP000663850">
    <property type="component" value="Unassembled WGS sequence"/>
</dbReference>
<evidence type="ECO:0000259" key="5">
    <source>
        <dbReference type="Pfam" id="PF00656"/>
    </source>
</evidence>
<feature type="domain" description="Peptidase C14 caspase" evidence="5">
    <location>
        <begin position="194"/>
        <end position="451"/>
    </location>
</feature>
<comment type="caution">
    <text evidence="6">The sequence shown here is derived from an EMBL/GenBank/DDBJ whole genome shotgun (WGS) entry which is preliminary data.</text>
</comment>
<dbReference type="GO" id="GO:0004197">
    <property type="term" value="F:cysteine-type endopeptidase activity"/>
    <property type="evidence" value="ECO:0007669"/>
    <property type="project" value="InterPro"/>
</dbReference>
<evidence type="ECO:0000256" key="1">
    <source>
        <dbReference type="ARBA" id="ARBA00009005"/>
    </source>
</evidence>
<organism evidence="6 7">
    <name type="scientific">Rhizoctonia solani</name>
    <dbReference type="NCBI Taxonomy" id="456999"/>
    <lineage>
        <taxon>Eukaryota</taxon>
        <taxon>Fungi</taxon>
        <taxon>Dikarya</taxon>
        <taxon>Basidiomycota</taxon>
        <taxon>Agaricomycotina</taxon>
        <taxon>Agaricomycetes</taxon>
        <taxon>Cantharellales</taxon>
        <taxon>Ceratobasidiaceae</taxon>
        <taxon>Rhizoctonia</taxon>
    </lineage>
</organism>
<comment type="similarity">
    <text evidence="1">Belongs to the peptidase C14B family.</text>
</comment>
<dbReference type="AlphaFoldDB" id="A0A8H3DJS8"/>
<evidence type="ECO:0000313" key="6">
    <source>
        <dbReference type="EMBL" id="CAE6529316.1"/>
    </source>
</evidence>
<dbReference type="SUPFAM" id="SSF52129">
    <property type="entry name" value="Caspase-like"/>
    <property type="match status" value="1"/>
</dbReference>
<name>A0A8H3DJS8_9AGAM</name>
<keyword evidence="3" id="KW-0378">Hydrolase</keyword>
<protein>
    <recommendedName>
        <fullName evidence="5">Peptidase C14 caspase domain-containing protein</fullName>
    </recommendedName>
</protein>
<dbReference type="Pfam" id="PF00656">
    <property type="entry name" value="Peptidase_C14"/>
    <property type="match status" value="1"/>
</dbReference>
<evidence type="ECO:0000256" key="3">
    <source>
        <dbReference type="ARBA" id="ARBA00022807"/>
    </source>
</evidence>
<dbReference type="GO" id="GO:0006508">
    <property type="term" value="P:proteolysis"/>
    <property type="evidence" value="ECO:0007669"/>
    <property type="project" value="InterPro"/>
</dbReference>
<dbReference type="InterPro" id="IPR011600">
    <property type="entry name" value="Pept_C14_caspase"/>
</dbReference>
<dbReference type="GO" id="GO:0005737">
    <property type="term" value="C:cytoplasm"/>
    <property type="evidence" value="ECO:0007669"/>
    <property type="project" value="TreeGrafter"/>
</dbReference>
<dbReference type="InterPro" id="IPR029030">
    <property type="entry name" value="Caspase-like_dom_sf"/>
</dbReference>
<evidence type="ECO:0000313" key="7">
    <source>
        <dbReference type="Proteomes" id="UP000663850"/>
    </source>
</evidence>
<sequence length="495" mass="55870">MPPHPPNKAPATLSINVPERDRSNMSYLAQQSPTSPYSYYSSLNRQDYVGGYPPSILNSSSDWHFFSPLYPSSLNPLPPPHSLEVTRNVLRASSSYDAHWRRDSGQHSFAEYIDYSHRKDPIPPRRYANPPNSPLFPPTVQDATYSHEREDNNFEPGTARSMSPEPFSRRDLQHVPECVVSSSLGNNASFHGKRKALIIVLEYGAGQKWNNSTSTSMLIQGPYGDGDDIYRLLREQGYHEDDITVMMDLPNTSFELQPLLHPTCANIKYQLRQLVAGAAPGDRFFLYYAGHGLQVKDTNGDEADGLDEAIIPSDWATVYNYSDKGLIIDDYLKEACVDPLPKGAHLTAVFDCCHAGTIMDLTYEHSAKQSGLDFELNMLTGLSSRRLPSRYRSVNGRVLCISACEDSQRAYQRACTYQRGLLTEAFTQCIRGFAKSYELTGIAFRLNPTLKRLYEYLLQHGRPDPEKHGYKYTQDPMLATTFKLSVAEYHRPLLI</sequence>